<dbReference type="SUPFAM" id="SSF158855">
    <property type="entry name" value="Lipase chaperone-like"/>
    <property type="match status" value="1"/>
</dbReference>
<keyword evidence="5 16" id="KW-1003">Cell membrane</keyword>
<evidence type="ECO:0000256" key="17">
    <source>
        <dbReference type="SAM" id="Coils"/>
    </source>
</evidence>
<evidence type="ECO:0000256" key="10">
    <source>
        <dbReference type="ARBA" id="ARBA00023098"/>
    </source>
</evidence>
<evidence type="ECO:0000256" key="1">
    <source>
        <dbReference type="ARBA" id="ARBA00003280"/>
    </source>
</evidence>
<evidence type="ECO:0000256" key="3">
    <source>
        <dbReference type="ARBA" id="ARBA00010358"/>
    </source>
</evidence>
<dbReference type="AlphaFoldDB" id="R4YP06"/>
<evidence type="ECO:0000256" key="12">
    <source>
        <dbReference type="ARBA" id="ARBA00023186"/>
    </source>
</evidence>
<evidence type="ECO:0000313" key="19">
    <source>
        <dbReference type="Proteomes" id="UP000032749"/>
    </source>
</evidence>
<keyword evidence="11 16" id="KW-0472">Membrane</keyword>
<dbReference type="GO" id="GO:0005886">
    <property type="term" value="C:plasma membrane"/>
    <property type="evidence" value="ECO:0007669"/>
    <property type="project" value="UniProtKB-SubCell"/>
</dbReference>
<dbReference type="Pfam" id="PF03280">
    <property type="entry name" value="Lipase_chap"/>
    <property type="match status" value="1"/>
</dbReference>
<sequence>MNKNNKKIIVISCLSIAIFSFIFFVLYANENIVKPTMNNELQPLLLSNKVAFDKVIIENINTLYDFDKPLPKSLEGIDLNIALPLDSLGNLIVGMELRDLFELYLSATGEEELDDILLRIQYALAQQLTAPALEQGYDALKRFIDYKIELANLEKQPRNNTLSELENIRQQKEILAAIQQEYFTPIENDALFAAETEYDAFMLEHLTIQQNEQLSAEEKQHQVEALERSLPEDIRAGRSKAMAPAKLYQQAEVMKADGKSAPEIYQMRAQSLGEEAATALAQLDQQRDQWQQRLGAFNSEYHSISASGLSKQDQETAVKALLARNFDATESIRVRALTGL</sequence>
<protein>
    <recommendedName>
        <fullName evidence="4 16">Lipase chaperone</fullName>
    </recommendedName>
    <alternativeName>
        <fullName evidence="16">Lipase activator protein</fullName>
    </alternativeName>
    <alternativeName>
        <fullName evidence="15 16">Lipase foldase</fullName>
    </alternativeName>
    <alternativeName>
        <fullName evidence="13 16">Lipase helper protein</fullName>
    </alternativeName>
    <alternativeName>
        <fullName evidence="14 16">Lipase modulator</fullName>
    </alternativeName>
</protein>
<dbReference type="GO" id="GO:0051082">
    <property type="term" value="F:unfolded protein binding"/>
    <property type="evidence" value="ECO:0007669"/>
    <property type="project" value="UniProtKB-UniRule"/>
</dbReference>
<evidence type="ECO:0000256" key="13">
    <source>
        <dbReference type="ARBA" id="ARBA00030948"/>
    </source>
</evidence>
<keyword evidence="6 16" id="KW-0997">Cell inner membrane</keyword>
<accession>R4YP06</accession>
<keyword evidence="12 16" id="KW-0143">Chaperone</keyword>
<dbReference type="InterPro" id="IPR004961">
    <property type="entry name" value="Lipase_chaperone"/>
</dbReference>
<organism evidence="18 19">
    <name type="scientific">Oleispira antarctica RB-8</name>
    <dbReference type="NCBI Taxonomy" id="698738"/>
    <lineage>
        <taxon>Bacteria</taxon>
        <taxon>Pseudomonadati</taxon>
        <taxon>Pseudomonadota</taxon>
        <taxon>Gammaproteobacteria</taxon>
        <taxon>Oceanospirillales</taxon>
        <taxon>Oceanospirillaceae</taxon>
        <taxon>Oleispira</taxon>
    </lineage>
</organism>
<evidence type="ECO:0000256" key="4">
    <source>
        <dbReference type="ARBA" id="ARBA00019692"/>
    </source>
</evidence>
<evidence type="ECO:0000256" key="11">
    <source>
        <dbReference type="ARBA" id="ARBA00023136"/>
    </source>
</evidence>
<dbReference type="KEGG" id="oai:OLEAN_C07270"/>
<dbReference type="OrthoDB" id="7025807at2"/>
<comment type="similarity">
    <text evidence="3 16">Belongs to the lipase chaperone family.</text>
</comment>
<evidence type="ECO:0000256" key="9">
    <source>
        <dbReference type="ARBA" id="ARBA00022989"/>
    </source>
</evidence>
<keyword evidence="7 16" id="KW-0812">Transmembrane</keyword>
<dbReference type="Proteomes" id="UP000032749">
    <property type="component" value="Chromosome"/>
</dbReference>
<dbReference type="HAMAP" id="MF_00790">
    <property type="entry name" value="Lipase_chap"/>
    <property type="match status" value="1"/>
</dbReference>
<evidence type="ECO:0000313" key="18">
    <source>
        <dbReference type="EMBL" id="CCK74903.1"/>
    </source>
</evidence>
<dbReference type="HOGENOM" id="CLU_064928_0_0_6"/>
<keyword evidence="10 16" id="KW-0443">Lipid metabolism</keyword>
<dbReference type="GO" id="GO:0016042">
    <property type="term" value="P:lipid catabolic process"/>
    <property type="evidence" value="ECO:0007669"/>
    <property type="project" value="UniProtKB-UniRule"/>
</dbReference>
<evidence type="ECO:0000256" key="2">
    <source>
        <dbReference type="ARBA" id="ARBA00004383"/>
    </source>
</evidence>
<feature type="coiled-coil region" evidence="17">
    <location>
        <begin position="269"/>
        <end position="300"/>
    </location>
</feature>
<evidence type="ECO:0000256" key="5">
    <source>
        <dbReference type="ARBA" id="ARBA00022475"/>
    </source>
</evidence>
<name>R4YP06_OLEAN</name>
<evidence type="ECO:0000256" key="7">
    <source>
        <dbReference type="ARBA" id="ARBA00022692"/>
    </source>
</evidence>
<evidence type="ECO:0000256" key="15">
    <source>
        <dbReference type="ARBA" id="ARBA00033028"/>
    </source>
</evidence>
<dbReference type="STRING" id="698738.OLEAN_C07270"/>
<keyword evidence="19" id="KW-1185">Reference proteome</keyword>
<evidence type="ECO:0000256" key="14">
    <source>
        <dbReference type="ARBA" id="ARBA00031542"/>
    </source>
</evidence>
<keyword evidence="9 16" id="KW-1133">Transmembrane helix</keyword>
<keyword evidence="8 16" id="KW-0442">Lipid degradation</keyword>
<dbReference type="GO" id="GO:0006457">
    <property type="term" value="P:protein folding"/>
    <property type="evidence" value="ECO:0007669"/>
    <property type="project" value="UniProtKB-UniRule"/>
</dbReference>
<keyword evidence="17" id="KW-0175">Coiled coil</keyword>
<comment type="subcellular location">
    <subcellularLocation>
        <location evidence="2">Cell inner membrane</location>
        <topology evidence="2">Single-pass membrane protein</topology>
        <orientation evidence="2">Periplasmic side</orientation>
    </subcellularLocation>
</comment>
<evidence type="ECO:0000256" key="8">
    <source>
        <dbReference type="ARBA" id="ARBA00022963"/>
    </source>
</evidence>
<proteinExistence type="inferred from homology"/>
<evidence type="ECO:0000256" key="6">
    <source>
        <dbReference type="ARBA" id="ARBA00022519"/>
    </source>
</evidence>
<evidence type="ECO:0000256" key="16">
    <source>
        <dbReference type="HAMAP-Rule" id="MF_00790"/>
    </source>
</evidence>
<dbReference type="EMBL" id="FO203512">
    <property type="protein sequence ID" value="CCK74903.1"/>
    <property type="molecule type" value="Genomic_DNA"/>
</dbReference>
<comment type="function">
    <text evidence="1 16">May be involved in the folding of the extracellular lipase during its passage through the periplasm.</text>
</comment>
<gene>
    <name evidence="18" type="primary">lipB</name>
    <name evidence="16" type="synonym">lifO</name>
    <name evidence="18" type="ORF">OLEAN_C07270</name>
</gene>
<reference evidence="18 19" key="1">
    <citation type="journal article" date="2013" name="Nat. Commun.">
        <title>Genome sequence and functional genomic analysis of the oil-degrading bacterium Oleispira antarctica.</title>
        <authorList>
            <person name="Kube M."/>
            <person name="Chernikova T.N."/>
            <person name="Al-Ramahi Y."/>
            <person name="Beloqui A."/>
            <person name="Lopez-Cortez N."/>
            <person name="Guazzaroni M.E."/>
            <person name="Heipieper H.J."/>
            <person name="Klages S."/>
            <person name="Kotsyurbenko O.R."/>
            <person name="Langer I."/>
            <person name="Nechitaylo T.Y."/>
            <person name="Lunsdorf H."/>
            <person name="Fernandez M."/>
            <person name="Juarez S."/>
            <person name="Ciordia S."/>
            <person name="Singer A."/>
            <person name="Kagan O."/>
            <person name="Egorova O."/>
            <person name="Petit P.A."/>
            <person name="Stogios P."/>
            <person name="Kim Y."/>
            <person name="Tchigvintsev A."/>
            <person name="Flick R."/>
            <person name="Denaro R."/>
            <person name="Genovese M."/>
            <person name="Albar J.P."/>
            <person name="Reva O.N."/>
            <person name="Martinez-Gomariz M."/>
            <person name="Tran H."/>
            <person name="Ferrer M."/>
            <person name="Savchenko A."/>
            <person name="Yakunin A.F."/>
            <person name="Yakimov M.M."/>
            <person name="Golyshina O.V."/>
            <person name="Reinhardt R."/>
            <person name="Golyshin P.N."/>
        </authorList>
    </citation>
    <scope>NUCLEOTIDE SEQUENCE [LARGE SCALE GENOMIC DNA]</scope>
</reference>
<feature type="transmembrane region" description="Helical" evidence="16">
    <location>
        <begin position="7"/>
        <end position="28"/>
    </location>
</feature>